<dbReference type="AlphaFoldDB" id="A0A151ZAP9"/>
<dbReference type="InterPro" id="IPR001577">
    <property type="entry name" value="Peptidase_M8"/>
</dbReference>
<dbReference type="Gene3D" id="3.10.170.20">
    <property type="match status" value="1"/>
</dbReference>
<evidence type="ECO:0000313" key="11">
    <source>
        <dbReference type="EMBL" id="KYQ91011.1"/>
    </source>
</evidence>
<gene>
    <name evidence="11" type="ORF">DLAC_07904</name>
</gene>
<dbReference type="GO" id="GO:0006508">
    <property type="term" value="P:proteolysis"/>
    <property type="evidence" value="ECO:0007669"/>
    <property type="project" value="UniProtKB-KW"/>
</dbReference>
<keyword evidence="6 8" id="KW-0482">Metalloprotease</keyword>
<evidence type="ECO:0000313" key="12">
    <source>
        <dbReference type="Proteomes" id="UP000076078"/>
    </source>
</evidence>
<keyword evidence="10" id="KW-1133">Transmembrane helix</keyword>
<evidence type="ECO:0000256" key="6">
    <source>
        <dbReference type="ARBA" id="ARBA00023049"/>
    </source>
</evidence>
<keyword evidence="2" id="KW-0645">Protease</keyword>
<dbReference type="STRING" id="361077.A0A151ZAP9"/>
<dbReference type="Proteomes" id="UP000076078">
    <property type="component" value="Unassembled WGS sequence"/>
</dbReference>
<sequence>MKDLISRSNLKKIDPAAEKLKATQPMSIYFNTTLLEGQNDYPYSCYSVGQKVVFGADPNTSVQCTTPDNENCYLYCTEEDIQTAELSQFIQNNILNLAQNYLQQLFSVASDGPQSVGLNPGYPTCRDNIPLPSQYMSPRGSLPSGINTIIYVLARPILQNANISDSTLANGGPCNFDVYFQEKGSSTIIGLGRPKVVTINLNPSMISSFIGSTAFQTTALYKLVLHEIFHGLGFTDIYFRYYLAYTSSGSQIDNNAIATFTYDGYNANSQNFTDTREGLTMELVSQAFSSQFGCYPNANEGYTQYSPLYYFSELGGDSSHWAANVFYDEIMMPFSNPNSVVSNLTLAVFNSFFFYNVNYQMAEQMEWGRNMGCEFIAQCSSQNWRSYFSSPYSQNQMCTGSRYGKGISNVVEYYEDLPTEYQYFTTPTWGGDRYYLDYCPVYLTFTDYCTDESLPVNTTIREQRCSNCRCFEYLEDSNQPVEDLSLACWPASCSSTGQLSILANGQEIICNTPGEIVAVGDIGVLCPVDYDFCTPTSIPFNPTPVPTVPPVLPCNLDDNCGQTASGSATASTVTSSGLTEDTSTSTSTSSTPTGDSTTYVPLTVTTGSNTQISVLSSLSVTVSVSTSNPCSKFYASTGFIAGGEPGPFICSGIKSSLISPTLIILLFIFTFLIYIQ</sequence>
<feature type="active site" evidence="7">
    <location>
        <position position="227"/>
    </location>
</feature>
<dbReference type="SUPFAM" id="SSF55486">
    <property type="entry name" value="Metalloproteases ('zincins'), catalytic domain"/>
    <property type="match status" value="1"/>
</dbReference>
<protein>
    <submittedName>
        <fullName evidence="11">Peptidase M8</fullName>
    </submittedName>
</protein>
<organism evidence="11 12">
    <name type="scientific">Tieghemostelium lacteum</name>
    <name type="common">Slime mold</name>
    <name type="synonym">Dictyostelium lacteum</name>
    <dbReference type="NCBI Taxonomy" id="361077"/>
    <lineage>
        <taxon>Eukaryota</taxon>
        <taxon>Amoebozoa</taxon>
        <taxon>Evosea</taxon>
        <taxon>Eumycetozoa</taxon>
        <taxon>Dictyostelia</taxon>
        <taxon>Dictyosteliales</taxon>
        <taxon>Raperosteliaceae</taxon>
        <taxon>Tieghemostelium</taxon>
    </lineage>
</organism>
<evidence type="ECO:0000256" key="5">
    <source>
        <dbReference type="ARBA" id="ARBA00022833"/>
    </source>
</evidence>
<dbReference type="PANTHER" id="PTHR10942:SF0">
    <property type="entry name" value="LEISHMANOLYSIN-LIKE PEPTIDASE"/>
    <property type="match status" value="1"/>
</dbReference>
<dbReference type="OMA" id="NENCYLY"/>
<keyword evidence="10" id="KW-0472">Membrane</keyword>
<feature type="region of interest" description="Disordered" evidence="9">
    <location>
        <begin position="565"/>
        <end position="597"/>
    </location>
</feature>
<dbReference type="GO" id="GO:0007155">
    <property type="term" value="P:cell adhesion"/>
    <property type="evidence" value="ECO:0007669"/>
    <property type="project" value="InterPro"/>
</dbReference>
<feature type="binding site" evidence="8">
    <location>
        <position position="226"/>
    </location>
    <ligand>
        <name>Zn(2+)</name>
        <dbReference type="ChEBI" id="CHEBI:29105"/>
        <note>catalytic</note>
    </ligand>
</feature>
<dbReference type="PANTHER" id="PTHR10942">
    <property type="entry name" value="LEISHMANOLYSIN-LIKE PEPTIDASE"/>
    <property type="match status" value="1"/>
</dbReference>
<dbReference type="GO" id="GO:0005737">
    <property type="term" value="C:cytoplasm"/>
    <property type="evidence" value="ECO:0007669"/>
    <property type="project" value="TreeGrafter"/>
</dbReference>
<keyword evidence="12" id="KW-1185">Reference proteome</keyword>
<name>A0A151ZAP9_TIELA</name>
<evidence type="ECO:0000256" key="7">
    <source>
        <dbReference type="PIRSR" id="PIRSR601577-1"/>
    </source>
</evidence>
<comment type="cofactor">
    <cofactor evidence="8">
        <name>Zn(2+)</name>
        <dbReference type="ChEBI" id="CHEBI:29105"/>
    </cofactor>
    <text evidence="8">Binds 1 zinc ion per subunit.</text>
</comment>
<keyword evidence="10" id="KW-0812">Transmembrane</keyword>
<accession>A0A151ZAP9</accession>
<evidence type="ECO:0000256" key="2">
    <source>
        <dbReference type="ARBA" id="ARBA00022670"/>
    </source>
</evidence>
<feature type="binding site" evidence="8">
    <location>
        <position position="320"/>
    </location>
    <ligand>
        <name>Zn(2+)</name>
        <dbReference type="ChEBI" id="CHEBI:29105"/>
        <note>catalytic</note>
    </ligand>
</feature>
<reference evidence="11 12" key="1">
    <citation type="submission" date="2015-12" db="EMBL/GenBank/DDBJ databases">
        <title>Dictyostelia acquired genes for synthesis and detection of signals that induce cell-type specialization by lateral gene transfer from prokaryotes.</title>
        <authorList>
            <person name="Gloeckner G."/>
            <person name="Schaap P."/>
        </authorList>
    </citation>
    <scope>NUCLEOTIDE SEQUENCE [LARGE SCALE GENOMIC DNA]</scope>
    <source>
        <strain evidence="11 12">TK</strain>
    </source>
</reference>
<evidence type="ECO:0000256" key="9">
    <source>
        <dbReference type="SAM" id="MobiDB-lite"/>
    </source>
</evidence>
<evidence type="ECO:0000256" key="8">
    <source>
        <dbReference type="PIRSR" id="PIRSR601577-2"/>
    </source>
</evidence>
<comment type="caution">
    <text evidence="11">The sequence shown here is derived from an EMBL/GenBank/DDBJ whole genome shotgun (WGS) entry which is preliminary data.</text>
</comment>
<dbReference type="InParanoid" id="A0A151ZAP9"/>
<evidence type="ECO:0000256" key="3">
    <source>
        <dbReference type="ARBA" id="ARBA00022723"/>
    </source>
</evidence>
<dbReference type="Gene3D" id="3.90.132.10">
    <property type="entry name" value="Leishmanolysin , domain 2"/>
    <property type="match status" value="1"/>
</dbReference>
<dbReference type="Pfam" id="PF01457">
    <property type="entry name" value="Peptidase_M8"/>
    <property type="match status" value="1"/>
</dbReference>
<evidence type="ECO:0000256" key="4">
    <source>
        <dbReference type="ARBA" id="ARBA00022801"/>
    </source>
</evidence>
<keyword evidence="4" id="KW-0378">Hydrolase</keyword>
<evidence type="ECO:0000256" key="1">
    <source>
        <dbReference type="ARBA" id="ARBA00005860"/>
    </source>
</evidence>
<dbReference type="GO" id="GO:0046872">
    <property type="term" value="F:metal ion binding"/>
    <property type="evidence" value="ECO:0007669"/>
    <property type="project" value="UniProtKB-KW"/>
</dbReference>
<dbReference type="Gene3D" id="2.10.55.10">
    <property type="entry name" value="Leishmanolysin domain 3"/>
    <property type="match status" value="1"/>
</dbReference>
<comment type="similarity">
    <text evidence="1">Belongs to the peptidase M8 family.</text>
</comment>
<keyword evidence="3 8" id="KW-0479">Metal-binding</keyword>
<keyword evidence="5 8" id="KW-0862">Zinc</keyword>
<feature type="transmembrane region" description="Helical" evidence="10">
    <location>
        <begin position="657"/>
        <end position="675"/>
    </location>
</feature>
<dbReference type="GO" id="GO:0004222">
    <property type="term" value="F:metalloendopeptidase activity"/>
    <property type="evidence" value="ECO:0007669"/>
    <property type="project" value="InterPro"/>
</dbReference>
<dbReference type="GO" id="GO:0016020">
    <property type="term" value="C:membrane"/>
    <property type="evidence" value="ECO:0007669"/>
    <property type="project" value="InterPro"/>
</dbReference>
<proteinExistence type="inferred from homology"/>
<feature type="binding site" evidence="8">
    <location>
        <position position="230"/>
    </location>
    <ligand>
        <name>Zn(2+)</name>
        <dbReference type="ChEBI" id="CHEBI:29105"/>
        <note>catalytic</note>
    </ligand>
</feature>
<dbReference type="EMBL" id="LODT01000035">
    <property type="protein sequence ID" value="KYQ91011.1"/>
    <property type="molecule type" value="Genomic_DNA"/>
</dbReference>
<evidence type="ECO:0000256" key="10">
    <source>
        <dbReference type="SAM" id="Phobius"/>
    </source>
</evidence>
<dbReference type="OrthoDB" id="527990at2759"/>